<dbReference type="OrthoDB" id="32633at10239"/>
<name>A0A0B5GYR3_9CAUD</name>
<organism evidence="1 2">
    <name type="scientific">Vibrio phage phi 3</name>
    <dbReference type="NCBI Taxonomy" id="1589298"/>
    <lineage>
        <taxon>Viruses</taxon>
        <taxon>Duplodnaviria</taxon>
        <taxon>Heunggongvirae</taxon>
        <taxon>Uroviricota</taxon>
        <taxon>Caudoviricetes</taxon>
        <taxon>Demerecviridae</taxon>
        <taxon>Ermolyevavirinae</taxon>
        <taxon>Jesfedecavirus</taxon>
        <taxon>Jesfedecavirus phi3</taxon>
    </lineage>
</organism>
<sequence length="97" mass="10808">MNGKQAKTLRFIAVAIVESQKGNLLPKLEPKTFGSHNAPISTKRVRNSLDKRMSVTTETLAYPEGSVKRVYKDLKSGKISYDYDVTEDGLKFYAVPA</sequence>
<dbReference type="KEGG" id="vg:26634052"/>
<dbReference type="EMBL" id="KP280063">
    <property type="protein sequence ID" value="AJF40841.1"/>
    <property type="molecule type" value="Genomic_DNA"/>
</dbReference>
<keyword evidence="2" id="KW-1185">Reference proteome</keyword>
<reference evidence="1 2" key="1">
    <citation type="submission" date="2014-12" db="EMBL/GenBank/DDBJ databases">
        <title>Complete genome sequences of three Vibrio cholerae specific bacteriophages.</title>
        <authorList>
            <person name="Bhandare S.G."/>
            <person name="Warry A."/>
            <person name="Emes R.D."/>
            <person name="Hooton S.P.T."/>
            <person name="Barrow P.A."/>
            <person name="Atterbury R.J."/>
        </authorList>
    </citation>
    <scope>NUCLEOTIDE SEQUENCE [LARGE SCALE GENOMIC DNA]</scope>
</reference>
<accession>A0A0B5GYR3</accession>
<evidence type="ECO:0000313" key="1">
    <source>
        <dbReference type="EMBL" id="AJF40841.1"/>
    </source>
</evidence>
<protein>
    <submittedName>
        <fullName evidence="1">Uncharacterized protein</fullName>
    </submittedName>
</protein>
<dbReference type="RefSeq" id="YP_009207539.1">
    <property type="nucleotide sequence ID" value="NC_028895.1"/>
</dbReference>
<dbReference type="Proteomes" id="UP000031804">
    <property type="component" value="Segment"/>
</dbReference>
<proteinExistence type="predicted"/>
<gene>
    <name evidence="1" type="ORF">SBVP3_0074</name>
</gene>
<evidence type="ECO:0000313" key="2">
    <source>
        <dbReference type="Proteomes" id="UP000031804"/>
    </source>
</evidence>
<dbReference type="GeneID" id="26634052"/>